<dbReference type="RefSeq" id="WP_203644510.1">
    <property type="nucleotide sequence ID" value="NZ_BOLN01000004.1"/>
</dbReference>
<dbReference type="SMART" id="SM00257">
    <property type="entry name" value="LysM"/>
    <property type="match status" value="1"/>
</dbReference>
<organism evidence="2 3">
    <name type="scientific">Levilactobacillus lanxiensis</name>
    <dbReference type="NCBI Taxonomy" id="2799568"/>
    <lineage>
        <taxon>Bacteria</taxon>
        <taxon>Bacillati</taxon>
        <taxon>Bacillota</taxon>
        <taxon>Bacilli</taxon>
        <taxon>Lactobacillales</taxon>
        <taxon>Lactobacillaceae</taxon>
        <taxon>Levilactobacillus</taxon>
    </lineage>
</organism>
<gene>
    <name evidence="2" type="ORF">ACFQ44_05975</name>
</gene>
<dbReference type="Gene3D" id="3.10.350.10">
    <property type="entry name" value="LysM domain"/>
    <property type="match status" value="1"/>
</dbReference>
<proteinExistence type="predicted"/>
<protein>
    <submittedName>
        <fullName evidence="2">LysM peptidoglycan-binding domain-containing protein</fullName>
    </submittedName>
</protein>
<sequence length="72" mass="7766">MANNEALKLVGTTVVNGRSVPFAIYRVAKGDTVYSLWLKFRDKTTVGAIKAANGFETNVLSAGKQIKIPLVL</sequence>
<dbReference type="InterPro" id="IPR018392">
    <property type="entry name" value="LysM"/>
</dbReference>
<dbReference type="Proteomes" id="UP001597189">
    <property type="component" value="Unassembled WGS sequence"/>
</dbReference>
<reference evidence="3" key="1">
    <citation type="journal article" date="2019" name="Int. J. Syst. Evol. Microbiol.">
        <title>The Global Catalogue of Microorganisms (GCM) 10K type strain sequencing project: providing services to taxonomists for standard genome sequencing and annotation.</title>
        <authorList>
            <consortium name="The Broad Institute Genomics Platform"/>
            <consortium name="The Broad Institute Genome Sequencing Center for Infectious Disease"/>
            <person name="Wu L."/>
            <person name="Ma J."/>
        </authorList>
    </citation>
    <scope>NUCLEOTIDE SEQUENCE [LARGE SCALE GENOMIC DNA]</scope>
    <source>
        <strain evidence="3">CCM 8979</strain>
    </source>
</reference>
<dbReference type="SUPFAM" id="SSF54106">
    <property type="entry name" value="LysM domain"/>
    <property type="match status" value="1"/>
</dbReference>
<keyword evidence="3" id="KW-1185">Reference proteome</keyword>
<dbReference type="EMBL" id="JBHTOD010000004">
    <property type="protein sequence ID" value="MFD1455232.1"/>
    <property type="molecule type" value="Genomic_DNA"/>
</dbReference>
<accession>A0ABW4D5A2</accession>
<evidence type="ECO:0000259" key="1">
    <source>
        <dbReference type="PROSITE" id="PS51782"/>
    </source>
</evidence>
<name>A0ABW4D5A2_9LACO</name>
<evidence type="ECO:0000313" key="3">
    <source>
        <dbReference type="Proteomes" id="UP001597189"/>
    </source>
</evidence>
<dbReference type="CDD" id="cd00118">
    <property type="entry name" value="LysM"/>
    <property type="match status" value="1"/>
</dbReference>
<dbReference type="PROSITE" id="PS51782">
    <property type="entry name" value="LYSM"/>
    <property type="match status" value="1"/>
</dbReference>
<dbReference type="Pfam" id="PF01476">
    <property type="entry name" value="LysM"/>
    <property type="match status" value="1"/>
</dbReference>
<comment type="caution">
    <text evidence="2">The sequence shown here is derived from an EMBL/GenBank/DDBJ whole genome shotgun (WGS) entry which is preliminary data.</text>
</comment>
<feature type="domain" description="LysM" evidence="1">
    <location>
        <begin position="23"/>
        <end position="68"/>
    </location>
</feature>
<evidence type="ECO:0000313" key="2">
    <source>
        <dbReference type="EMBL" id="MFD1455232.1"/>
    </source>
</evidence>
<dbReference type="InterPro" id="IPR036779">
    <property type="entry name" value="LysM_dom_sf"/>
</dbReference>